<dbReference type="EMBL" id="FMZO01000014">
    <property type="protein sequence ID" value="SDD81462.1"/>
    <property type="molecule type" value="Genomic_DNA"/>
</dbReference>
<evidence type="ECO:0008006" key="4">
    <source>
        <dbReference type="Google" id="ProtNLM"/>
    </source>
</evidence>
<proteinExistence type="predicted"/>
<dbReference type="Pfam" id="PF11297">
    <property type="entry name" value="DUF3098"/>
    <property type="match status" value="1"/>
</dbReference>
<dbReference type="RefSeq" id="WP_090391990.1">
    <property type="nucleotide sequence ID" value="NZ_FMZO01000014.1"/>
</dbReference>
<dbReference type="AlphaFoldDB" id="A0A1G6XTV1"/>
<feature type="transmembrane region" description="Helical" evidence="1">
    <location>
        <begin position="17"/>
        <end position="36"/>
    </location>
</feature>
<evidence type="ECO:0000313" key="3">
    <source>
        <dbReference type="Proteomes" id="UP000198757"/>
    </source>
</evidence>
<accession>A0A1G6XTV1</accession>
<name>A0A1G6XTV1_NIADE</name>
<evidence type="ECO:0000313" key="2">
    <source>
        <dbReference type="EMBL" id="SDD81462.1"/>
    </source>
</evidence>
<evidence type="ECO:0000256" key="1">
    <source>
        <dbReference type="SAM" id="Phobius"/>
    </source>
</evidence>
<dbReference type="Proteomes" id="UP000198757">
    <property type="component" value="Unassembled WGS sequence"/>
</dbReference>
<keyword evidence="1" id="KW-0812">Transmembrane</keyword>
<keyword evidence="1" id="KW-0472">Membrane</keyword>
<sequence length="83" mass="8888">MAASTNGASSMFSKSNYTWMLIGALVIALGMFLMSGGKSSDPNVFNKDAVYSTTRITIAPIIIFIGLAIEVYAIFKKSASEKK</sequence>
<reference evidence="3" key="1">
    <citation type="submission" date="2016-10" db="EMBL/GenBank/DDBJ databases">
        <authorList>
            <person name="Varghese N."/>
            <person name="Submissions S."/>
        </authorList>
    </citation>
    <scope>NUCLEOTIDE SEQUENCE [LARGE SCALE GENOMIC DNA]</scope>
    <source>
        <strain evidence="3">DSM 25811 / CCM 8410 / LMG 26954 / E90</strain>
    </source>
</reference>
<gene>
    <name evidence="2" type="ORF">SAMN04487894_1149</name>
</gene>
<organism evidence="2 3">
    <name type="scientific">Niabella drilacis (strain DSM 25811 / CCM 8410 / CCUG 62505 / LMG 26954 / E90)</name>
    <dbReference type="NCBI Taxonomy" id="1285928"/>
    <lineage>
        <taxon>Bacteria</taxon>
        <taxon>Pseudomonadati</taxon>
        <taxon>Bacteroidota</taxon>
        <taxon>Chitinophagia</taxon>
        <taxon>Chitinophagales</taxon>
        <taxon>Chitinophagaceae</taxon>
        <taxon>Niabella</taxon>
    </lineage>
</organism>
<keyword evidence="3" id="KW-1185">Reference proteome</keyword>
<dbReference type="InterPro" id="IPR021448">
    <property type="entry name" value="DUF3098"/>
</dbReference>
<keyword evidence="1" id="KW-1133">Transmembrane helix</keyword>
<dbReference type="OrthoDB" id="963379at2"/>
<protein>
    <recommendedName>
        <fullName evidence="4">DUF3098 domain-containing protein</fullName>
    </recommendedName>
</protein>
<feature type="transmembrane region" description="Helical" evidence="1">
    <location>
        <begin position="56"/>
        <end position="75"/>
    </location>
</feature>
<dbReference type="STRING" id="1285928.SAMN04487894_1149"/>